<evidence type="ECO:0000313" key="1">
    <source>
        <dbReference type="EMBL" id="QTD51728.1"/>
    </source>
</evidence>
<accession>A0A8A4TRS6</accession>
<organism evidence="1 2">
    <name type="scientific">Sulfidibacter corallicola</name>
    <dbReference type="NCBI Taxonomy" id="2818388"/>
    <lineage>
        <taxon>Bacteria</taxon>
        <taxon>Pseudomonadati</taxon>
        <taxon>Acidobacteriota</taxon>
        <taxon>Holophagae</taxon>
        <taxon>Acanthopleuribacterales</taxon>
        <taxon>Acanthopleuribacteraceae</taxon>
        <taxon>Sulfidibacter</taxon>
    </lineage>
</organism>
<proteinExistence type="predicted"/>
<protein>
    <submittedName>
        <fullName evidence="1">Uncharacterized protein</fullName>
    </submittedName>
</protein>
<gene>
    <name evidence="1" type="ORF">J3U87_04595</name>
</gene>
<evidence type="ECO:0000313" key="2">
    <source>
        <dbReference type="Proteomes" id="UP000663929"/>
    </source>
</evidence>
<keyword evidence="2" id="KW-1185">Reference proteome</keyword>
<name>A0A8A4TRS6_SULCO</name>
<dbReference type="AlphaFoldDB" id="A0A8A4TRS6"/>
<dbReference type="RefSeq" id="WP_237381854.1">
    <property type="nucleotide sequence ID" value="NZ_CP071793.1"/>
</dbReference>
<dbReference type="KEGG" id="scor:J3U87_04595"/>
<reference evidence="1" key="1">
    <citation type="submission" date="2021-03" db="EMBL/GenBank/DDBJ databases">
        <title>Acanthopleuribacteraceae sp. M133.</title>
        <authorList>
            <person name="Wang G."/>
        </authorList>
    </citation>
    <scope>NUCLEOTIDE SEQUENCE</scope>
    <source>
        <strain evidence="1">M133</strain>
    </source>
</reference>
<dbReference type="EMBL" id="CP071793">
    <property type="protein sequence ID" value="QTD51728.1"/>
    <property type="molecule type" value="Genomic_DNA"/>
</dbReference>
<sequence>MDQEEPHWARLARTQHAFTQWRLHKKHAREAIPETLWQLACELLGHFRPWRVASALKLNVTDLKQRAVEAGMVLESTELGDLPKSEAEMEGFAESPQPGPQFVEFKMPAGQEHDLRSPDRVAARGWRLVWSQPDGMRLEIHAPGLSMDHLQAIATTFVGG</sequence>
<dbReference type="Proteomes" id="UP000663929">
    <property type="component" value="Chromosome"/>
</dbReference>